<reference evidence="2" key="1">
    <citation type="submission" date="2022-03" db="EMBL/GenBank/DDBJ databases">
        <authorList>
            <person name="Martin C."/>
        </authorList>
    </citation>
    <scope>NUCLEOTIDE SEQUENCE</scope>
</reference>
<proteinExistence type="predicted"/>
<feature type="compositionally biased region" description="Polar residues" evidence="1">
    <location>
        <begin position="308"/>
        <end position="319"/>
    </location>
</feature>
<keyword evidence="3" id="KW-1185">Reference proteome</keyword>
<feature type="region of interest" description="Disordered" evidence="1">
    <location>
        <begin position="234"/>
        <end position="319"/>
    </location>
</feature>
<sequence length="359" mass="41194">MSTILDQILLSINVPKSPTKPVIGPNNNSVLETESTPEKSVNPLSTDTNIVIIADKSPKEFVTQTGSIIGAKHQNVNKASPADDETRTEPVQFVPTYSTAVKLGTNAPAVKRHAEPPTRPHLNKATSFPKSARNTTKPLSGLKFERSRTLYVSNIRMDFDDTDTDIEDRVKRHVSSFNVNIVKINVIHNRFNKFRVGCKIDVPESNVDDAMDSENWPDPIEVRIWTRFKNRGQYTDSRPRYDQHQRDGATRTEPGATVNRNNRYPRDNYRQNSDDHDYHSYPRPDYDCDSNGDCYDDDDRQPVDRNGVRNSYDNDNTRYSRVGGTYNDYDEDAWDHRLQDNSHKYFTRYPVSTEYTDHS</sequence>
<feature type="region of interest" description="Disordered" evidence="1">
    <location>
        <begin position="109"/>
        <end position="137"/>
    </location>
</feature>
<protein>
    <submittedName>
        <fullName evidence="2">Uncharacterized protein</fullName>
    </submittedName>
</protein>
<evidence type="ECO:0000256" key="1">
    <source>
        <dbReference type="SAM" id="MobiDB-lite"/>
    </source>
</evidence>
<organism evidence="2 3">
    <name type="scientific">Owenia fusiformis</name>
    <name type="common">Polychaete worm</name>
    <dbReference type="NCBI Taxonomy" id="6347"/>
    <lineage>
        <taxon>Eukaryota</taxon>
        <taxon>Metazoa</taxon>
        <taxon>Spiralia</taxon>
        <taxon>Lophotrochozoa</taxon>
        <taxon>Annelida</taxon>
        <taxon>Polychaeta</taxon>
        <taxon>Sedentaria</taxon>
        <taxon>Canalipalpata</taxon>
        <taxon>Sabellida</taxon>
        <taxon>Oweniida</taxon>
        <taxon>Oweniidae</taxon>
        <taxon>Owenia</taxon>
    </lineage>
</organism>
<dbReference type="AlphaFoldDB" id="A0A8S4PV11"/>
<evidence type="ECO:0000313" key="3">
    <source>
        <dbReference type="Proteomes" id="UP000749559"/>
    </source>
</evidence>
<gene>
    <name evidence="2" type="ORF">OFUS_LOCUS21439</name>
</gene>
<feature type="compositionally biased region" description="Basic and acidic residues" evidence="1">
    <location>
        <begin position="237"/>
        <end position="250"/>
    </location>
</feature>
<feature type="compositionally biased region" description="Acidic residues" evidence="1">
    <location>
        <begin position="287"/>
        <end position="299"/>
    </location>
</feature>
<dbReference type="Proteomes" id="UP000749559">
    <property type="component" value="Unassembled WGS sequence"/>
</dbReference>
<name>A0A8S4PV11_OWEFU</name>
<accession>A0A8S4PV11</accession>
<evidence type="ECO:0000313" key="2">
    <source>
        <dbReference type="EMBL" id="CAH1797102.1"/>
    </source>
</evidence>
<dbReference type="EMBL" id="CAIIXF020000010">
    <property type="protein sequence ID" value="CAH1797102.1"/>
    <property type="molecule type" value="Genomic_DNA"/>
</dbReference>
<feature type="compositionally biased region" description="Polar residues" evidence="1">
    <location>
        <begin position="124"/>
        <end position="137"/>
    </location>
</feature>
<feature type="compositionally biased region" description="Basic and acidic residues" evidence="1">
    <location>
        <begin position="264"/>
        <end position="286"/>
    </location>
</feature>
<comment type="caution">
    <text evidence="2">The sequence shown here is derived from an EMBL/GenBank/DDBJ whole genome shotgun (WGS) entry which is preliminary data.</text>
</comment>